<reference evidence="3 4" key="2">
    <citation type="submission" date="2019-01" db="EMBL/GenBank/DDBJ databases">
        <title>The decoding of complex shrimp genome reveals the adaptation for benthos swimmer, frequently molting mechanism and breeding impact on genome.</title>
        <authorList>
            <person name="Sun Y."/>
            <person name="Gao Y."/>
            <person name="Yu Y."/>
        </authorList>
    </citation>
    <scope>NUCLEOTIDE SEQUENCE [LARGE SCALE GENOMIC DNA]</scope>
    <source>
        <tissue evidence="3">Muscle</tissue>
    </source>
</reference>
<dbReference type="SUPFAM" id="SSF53474">
    <property type="entry name" value="alpha/beta-Hydrolases"/>
    <property type="match status" value="1"/>
</dbReference>
<feature type="chain" id="PRO_5019310928" evidence="1">
    <location>
        <begin position="20"/>
        <end position="254"/>
    </location>
</feature>
<name>A0A423SJ72_PENVA</name>
<comment type="caution">
    <text evidence="3">The sequence shown here is derived from an EMBL/GenBank/DDBJ whole genome shotgun (WGS) entry which is preliminary data.</text>
</comment>
<keyword evidence="1" id="KW-0732">Signal</keyword>
<accession>A0A423SJ72</accession>
<protein>
    <submittedName>
        <fullName evidence="3">Triacylglycerol lipase</fullName>
    </submittedName>
</protein>
<reference evidence="3 4" key="1">
    <citation type="submission" date="2018-04" db="EMBL/GenBank/DDBJ databases">
        <authorList>
            <person name="Zhang X."/>
            <person name="Yuan J."/>
            <person name="Li F."/>
            <person name="Xiang J."/>
        </authorList>
    </citation>
    <scope>NUCLEOTIDE SEQUENCE [LARGE SCALE GENOMIC DNA]</scope>
    <source>
        <tissue evidence="3">Muscle</tissue>
    </source>
</reference>
<dbReference type="Pfam" id="PF04083">
    <property type="entry name" value="Abhydro_lipase"/>
    <property type="match status" value="1"/>
</dbReference>
<evidence type="ECO:0000256" key="1">
    <source>
        <dbReference type="SAM" id="SignalP"/>
    </source>
</evidence>
<dbReference type="InterPro" id="IPR029058">
    <property type="entry name" value="AB_hydrolase_fold"/>
</dbReference>
<proteinExistence type="predicted"/>
<dbReference type="STRING" id="6689.A0A423SJ72"/>
<evidence type="ECO:0000259" key="2">
    <source>
        <dbReference type="Pfam" id="PF04083"/>
    </source>
</evidence>
<keyword evidence="4" id="KW-1185">Reference proteome</keyword>
<evidence type="ECO:0000313" key="4">
    <source>
        <dbReference type="Proteomes" id="UP000283509"/>
    </source>
</evidence>
<dbReference type="InterPro" id="IPR006693">
    <property type="entry name" value="AB_hydrolase_lipase"/>
</dbReference>
<dbReference type="PANTHER" id="PTHR11005">
    <property type="entry name" value="LYSOSOMAL ACID LIPASE-RELATED"/>
    <property type="match status" value="1"/>
</dbReference>
<dbReference type="Proteomes" id="UP000283509">
    <property type="component" value="Unassembled WGS sequence"/>
</dbReference>
<feature type="signal peptide" evidence="1">
    <location>
        <begin position="1"/>
        <end position="19"/>
    </location>
</feature>
<feature type="domain" description="Partial AB-hydrolase lipase" evidence="2">
    <location>
        <begin position="35"/>
        <end position="94"/>
    </location>
</feature>
<dbReference type="AlphaFoldDB" id="A0A423SJ72"/>
<organism evidence="3 4">
    <name type="scientific">Penaeus vannamei</name>
    <name type="common">Whiteleg shrimp</name>
    <name type="synonym">Litopenaeus vannamei</name>
    <dbReference type="NCBI Taxonomy" id="6689"/>
    <lineage>
        <taxon>Eukaryota</taxon>
        <taxon>Metazoa</taxon>
        <taxon>Ecdysozoa</taxon>
        <taxon>Arthropoda</taxon>
        <taxon>Crustacea</taxon>
        <taxon>Multicrustacea</taxon>
        <taxon>Malacostraca</taxon>
        <taxon>Eumalacostraca</taxon>
        <taxon>Eucarida</taxon>
        <taxon>Decapoda</taxon>
        <taxon>Dendrobranchiata</taxon>
        <taxon>Penaeoidea</taxon>
        <taxon>Penaeidae</taxon>
        <taxon>Penaeus</taxon>
    </lineage>
</organism>
<dbReference type="GO" id="GO:0006629">
    <property type="term" value="P:lipid metabolic process"/>
    <property type="evidence" value="ECO:0007669"/>
    <property type="project" value="InterPro"/>
</dbReference>
<dbReference type="EMBL" id="QCYY01003291">
    <property type="protein sequence ID" value="ROT64242.1"/>
    <property type="molecule type" value="Genomic_DNA"/>
</dbReference>
<evidence type="ECO:0000313" key="3">
    <source>
        <dbReference type="EMBL" id="ROT64242.1"/>
    </source>
</evidence>
<sequence length="254" mass="28078">MYKAAALVLVLGLAGVLEAHKARRKGSRGVLLRAPEMIQSLGYPVEVHHVTSGDGYILELHRIPYGLSSRGNGDRPVALLHHGMHGSSADWILNTPDQALAYILADKAYDVWLANARGNRYSRAHRTLDPNDIKFWNFSWDEMADWDLPAMIDYILRTTGERALFYIRAMAALAPVAYQGNARGLASFVAPFINEIDATLTGMGVGEAFPNSEPHRSLAAYFCDKHSPLQKICRKILSVIEGPSPGETNRVRIL</sequence>
<dbReference type="Gene3D" id="3.40.50.1820">
    <property type="entry name" value="alpha/beta hydrolase"/>
    <property type="match status" value="2"/>
</dbReference>
<dbReference type="OrthoDB" id="9974421at2759"/>
<gene>
    <name evidence="3" type="ORF">C7M84_017835</name>
</gene>